<feature type="transmembrane region" description="Helical" evidence="1">
    <location>
        <begin position="76"/>
        <end position="94"/>
    </location>
</feature>
<evidence type="ECO:0000256" key="1">
    <source>
        <dbReference type="SAM" id="Phobius"/>
    </source>
</evidence>
<keyword evidence="1" id="KW-1133">Transmembrane helix</keyword>
<dbReference type="RefSeq" id="WP_263570586.1">
    <property type="nucleotide sequence ID" value="NZ_JAJIRN010000003.1"/>
</dbReference>
<keyword evidence="1" id="KW-0812">Transmembrane</keyword>
<name>A0ABT2YD56_9BURK</name>
<sequence length="241" mass="25719">MPTPATSVSSPVTPAARPKNTLAELLLAVLLPSLVLMLLSGPERLGNVGALLLALAFPLAWAIYSGLRERRFSGMAALGLASTLLTGGIALLALDTRWLAIKEAAVPGAIAIAVLLSLLSKRPLVHLMVFHPSIMNVPRIEAALAERAAAAAFEQRLRIGTLMLAGSFAFSSVMNYALAVWIVRSPAGSEQFNAELGRMNLLSWPIIAIPSMLLTMGVLFYLARGIRQMTGLTLEECLHQQ</sequence>
<feature type="transmembrane region" description="Helical" evidence="1">
    <location>
        <begin position="100"/>
        <end position="119"/>
    </location>
</feature>
<reference evidence="2 3" key="1">
    <citation type="submission" date="2021-11" db="EMBL/GenBank/DDBJ databases">
        <authorList>
            <person name="Liang Q."/>
            <person name="Mou H."/>
            <person name="Liu Z."/>
        </authorList>
    </citation>
    <scope>NUCLEOTIDE SEQUENCE [LARGE SCALE GENOMIC DNA]</scope>
    <source>
        <strain evidence="2 3">CHU3</strain>
    </source>
</reference>
<dbReference type="Proteomes" id="UP001209701">
    <property type="component" value="Unassembled WGS sequence"/>
</dbReference>
<keyword evidence="3" id="KW-1185">Reference proteome</keyword>
<evidence type="ECO:0000313" key="2">
    <source>
        <dbReference type="EMBL" id="MCV2367961.1"/>
    </source>
</evidence>
<dbReference type="NCBIfam" id="NF041646">
    <property type="entry name" value="VC0807_fam"/>
    <property type="match status" value="1"/>
</dbReference>
<dbReference type="EMBL" id="JAJIRN010000003">
    <property type="protein sequence ID" value="MCV2367961.1"/>
    <property type="molecule type" value="Genomic_DNA"/>
</dbReference>
<dbReference type="InterPro" id="IPR016870">
    <property type="entry name" value="UCP028137"/>
</dbReference>
<dbReference type="PIRSF" id="PIRSF028137">
    <property type="entry name" value="UCP028137"/>
    <property type="match status" value="1"/>
</dbReference>
<gene>
    <name evidence="2" type="ORF">LNV07_07610</name>
</gene>
<evidence type="ECO:0000313" key="3">
    <source>
        <dbReference type="Proteomes" id="UP001209701"/>
    </source>
</evidence>
<accession>A0ABT2YD56</accession>
<feature type="transmembrane region" description="Helical" evidence="1">
    <location>
        <begin position="45"/>
        <end position="64"/>
    </location>
</feature>
<feature type="transmembrane region" description="Helical" evidence="1">
    <location>
        <begin position="21"/>
        <end position="39"/>
    </location>
</feature>
<feature type="transmembrane region" description="Helical" evidence="1">
    <location>
        <begin position="202"/>
        <end position="223"/>
    </location>
</feature>
<keyword evidence="1" id="KW-0472">Membrane</keyword>
<feature type="transmembrane region" description="Helical" evidence="1">
    <location>
        <begin position="162"/>
        <end position="182"/>
    </location>
</feature>
<proteinExistence type="predicted"/>
<organism evidence="2 3">
    <name type="scientific">Roseateles oligotrophus</name>
    <dbReference type="NCBI Taxonomy" id="1769250"/>
    <lineage>
        <taxon>Bacteria</taxon>
        <taxon>Pseudomonadati</taxon>
        <taxon>Pseudomonadota</taxon>
        <taxon>Betaproteobacteria</taxon>
        <taxon>Burkholderiales</taxon>
        <taxon>Sphaerotilaceae</taxon>
        <taxon>Roseateles</taxon>
    </lineage>
</organism>
<protein>
    <submittedName>
        <fullName evidence="2">MFS transporter</fullName>
    </submittedName>
</protein>
<comment type="caution">
    <text evidence="2">The sequence shown here is derived from an EMBL/GenBank/DDBJ whole genome shotgun (WGS) entry which is preliminary data.</text>
</comment>